<dbReference type="InterPro" id="IPR015422">
    <property type="entry name" value="PyrdxlP-dep_Trfase_small"/>
</dbReference>
<keyword evidence="8" id="KW-1185">Reference proteome</keyword>
<keyword evidence="3" id="KW-0663">Pyridoxal phosphate</keyword>
<dbReference type="InterPro" id="IPR051798">
    <property type="entry name" value="Class-II_PLP-Dep_Aminotrans"/>
</dbReference>
<dbReference type="InterPro" id="IPR027619">
    <property type="entry name" value="C-S_lyase_PatB-like"/>
</dbReference>
<evidence type="ECO:0000256" key="4">
    <source>
        <dbReference type="ARBA" id="ARBA00023239"/>
    </source>
</evidence>
<sequence length="396" mass="45676">MVETIDFDTIIDRKGTFCTQWDYIADRFGEADLLPFTVSDTDFAVPKEIIGSLQQRISHPVFGYTRWNHSAFKESIQNWYHTRLDYSLNADWIVYSPSVIYSISKLIELKSETGDQVLIQTPAYDAFFKTIKAQNRTIVETTLHYQNYQYTIDFIDLENKLKHPNCKIFLLCSPHNPTGRVWTKKELRKIIQLCTNYDVFLISDEIHMDILRKGERHSPIFKWADETTNMALCTSASKTFNTPGLIASYLMIPDPELREQFLCILKNRDGLSSTSILGMDSTITAYNDCQQWLNQLNEYLDKNVQLSEQFFREKLPDLTVINAQATYLLWIDCSALPFTMEQLQHALIHHGKVAIMAGTTYGESGQPFLRLNIGCSKEKLLDGLARLEKSIAYLKQ</sequence>
<dbReference type="InterPro" id="IPR004839">
    <property type="entry name" value="Aminotransferase_I/II_large"/>
</dbReference>
<dbReference type="Gene3D" id="3.90.1150.10">
    <property type="entry name" value="Aspartate Aminotransferase, domain 1"/>
    <property type="match status" value="1"/>
</dbReference>
<comment type="cofactor">
    <cofactor evidence="1">
        <name>pyridoxal 5'-phosphate</name>
        <dbReference type="ChEBI" id="CHEBI:597326"/>
    </cofactor>
</comment>
<reference evidence="8" key="1">
    <citation type="submission" date="2016-09" db="EMBL/GenBank/DDBJ databases">
        <authorList>
            <person name="Gulvik C.A."/>
        </authorList>
    </citation>
    <scope>NUCLEOTIDE SEQUENCE [LARGE SCALE GENOMIC DNA]</scope>
    <source>
        <strain evidence="8">LMG 8895</strain>
    </source>
</reference>
<keyword evidence="4" id="KW-0456">Lyase</keyword>
<dbReference type="NCBIfam" id="TIGR04350">
    <property type="entry name" value="C_S_lyase_PatB"/>
    <property type="match status" value="1"/>
</dbReference>
<dbReference type="GO" id="GO:0030170">
    <property type="term" value="F:pyridoxal phosphate binding"/>
    <property type="evidence" value="ECO:0007669"/>
    <property type="project" value="InterPro"/>
</dbReference>
<evidence type="ECO:0000259" key="6">
    <source>
        <dbReference type="Pfam" id="PF00155"/>
    </source>
</evidence>
<feature type="domain" description="Aminotransferase class I/classII large" evidence="6">
    <location>
        <begin position="32"/>
        <end position="386"/>
    </location>
</feature>
<dbReference type="RefSeq" id="WP_069663017.1">
    <property type="nucleotide sequence ID" value="NZ_JBHUJJ010000001.1"/>
</dbReference>
<comment type="similarity">
    <text evidence="5">Belongs to the class-II pyridoxal-phosphate-dependent aminotransferase family. MalY/PatB cystathionine beta-lyase subfamily.</text>
</comment>
<comment type="caution">
    <text evidence="7">The sequence shown here is derived from an EMBL/GenBank/DDBJ whole genome shotgun (WGS) entry which is preliminary data.</text>
</comment>
<dbReference type="InterPro" id="IPR015424">
    <property type="entry name" value="PyrdxlP-dep_Trfase"/>
</dbReference>
<dbReference type="OrthoDB" id="9802872at2"/>
<dbReference type="Gene3D" id="3.40.640.10">
    <property type="entry name" value="Type I PLP-dependent aspartate aminotransferase-like (Major domain)"/>
    <property type="match status" value="1"/>
</dbReference>
<dbReference type="PANTHER" id="PTHR43525:SF1">
    <property type="entry name" value="PROTEIN MALY"/>
    <property type="match status" value="1"/>
</dbReference>
<evidence type="ECO:0000256" key="3">
    <source>
        <dbReference type="ARBA" id="ARBA00022898"/>
    </source>
</evidence>
<protein>
    <recommendedName>
        <fullName evidence="2">cysteine-S-conjugate beta-lyase</fullName>
        <ecNumber evidence="2">4.4.1.13</ecNumber>
    </recommendedName>
</protein>
<evidence type="ECO:0000256" key="2">
    <source>
        <dbReference type="ARBA" id="ARBA00012224"/>
    </source>
</evidence>
<dbReference type="InterPro" id="IPR015421">
    <property type="entry name" value="PyrdxlP-dep_Trfase_major"/>
</dbReference>
<dbReference type="PATRIC" id="fig|332950.4.peg.1417"/>
<dbReference type="Proteomes" id="UP000095094">
    <property type="component" value="Unassembled WGS sequence"/>
</dbReference>
<evidence type="ECO:0000256" key="5">
    <source>
        <dbReference type="ARBA" id="ARBA00037974"/>
    </source>
</evidence>
<dbReference type="SUPFAM" id="SSF53383">
    <property type="entry name" value="PLP-dependent transferases"/>
    <property type="match status" value="1"/>
</dbReference>
<evidence type="ECO:0000313" key="7">
    <source>
        <dbReference type="EMBL" id="OEG16619.1"/>
    </source>
</evidence>
<dbReference type="GO" id="GO:0047804">
    <property type="term" value="F:cysteine-S-conjugate beta-lyase activity"/>
    <property type="evidence" value="ECO:0007669"/>
    <property type="project" value="UniProtKB-EC"/>
</dbReference>
<dbReference type="EC" id="4.4.1.13" evidence="2"/>
<gene>
    <name evidence="7" type="ORF">BCR25_03200</name>
</gene>
<proteinExistence type="inferred from homology"/>
<name>A0A1E5GVC3_9ENTE</name>
<dbReference type="CDD" id="cd00609">
    <property type="entry name" value="AAT_like"/>
    <property type="match status" value="1"/>
</dbReference>
<organism evidence="7 8">
    <name type="scientific">Enterococcus termitis</name>
    <dbReference type="NCBI Taxonomy" id="332950"/>
    <lineage>
        <taxon>Bacteria</taxon>
        <taxon>Bacillati</taxon>
        <taxon>Bacillota</taxon>
        <taxon>Bacilli</taxon>
        <taxon>Lactobacillales</taxon>
        <taxon>Enterococcaceae</taxon>
        <taxon>Enterococcus</taxon>
    </lineage>
</organism>
<accession>A0A1E5GVC3</accession>
<dbReference type="Pfam" id="PF00155">
    <property type="entry name" value="Aminotran_1_2"/>
    <property type="match status" value="1"/>
</dbReference>
<dbReference type="AlphaFoldDB" id="A0A1E5GVC3"/>
<evidence type="ECO:0000313" key="8">
    <source>
        <dbReference type="Proteomes" id="UP000095094"/>
    </source>
</evidence>
<dbReference type="EMBL" id="MIJY01000012">
    <property type="protein sequence ID" value="OEG16619.1"/>
    <property type="molecule type" value="Genomic_DNA"/>
</dbReference>
<evidence type="ECO:0000256" key="1">
    <source>
        <dbReference type="ARBA" id="ARBA00001933"/>
    </source>
</evidence>
<dbReference type="PANTHER" id="PTHR43525">
    <property type="entry name" value="PROTEIN MALY"/>
    <property type="match status" value="1"/>
</dbReference>